<dbReference type="InterPro" id="IPR036663">
    <property type="entry name" value="Fumarylacetoacetase_C_sf"/>
</dbReference>
<gene>
    <name evidence="5" type="ORF">Vau01_083710</name>
</gene>
<dbReference type="GO" id="GO:0044281">
    <property type="term" value="P:small molecule metabolic process"/>
    <property type="evidence" value="ECO:0007669"/>
    <property type="project" value="UniProtKB-ARBA"/>
</dbReference>
<dbReference type="Proteomes" id="UP000612585">
    <property type="component" value="Unassembled WGS sequence"/>
</dbReference>
<feature type="domain" description="Fumarylacetoacetase-like C-terminal" evidence="3">
    <location>
        <begin position="70"/>
        <end position="286"/>
    </location>
</feature>
<proteinExistence type="inferred from homology"/>
<evidence type="ECO:0000256" key="1">
    <source>
        <dbReference type="ARBA" id="ARBA00010211"/>
    </source>
</evidence>
<dbReference type="InterPro" id="IPR018833">
    <property type="entry name" value="Rv2993c-like_N"/>
</dbReference>
<dbReference type="SUPFAM" id="SSF56529">
    <property type="entry name" value="FAH"/>
    <property type="match status" value="1"/>
</dbReference>
<dbReference type="RefSeq" id="WP_204005494.1">
    <property type="nucleotide sequence ID" value="NZ_BOPG01000061.1"/>
</dbReference>
<dbReference type="Pfam" id="PF10370">
    <property type="entry name" value="Rv2993c-like_N"/>
    <property type="match status" value="1"/>
</dbReference>
<accession>A0A8J3ZFF6</accession>
<evidence type="ECO:0000259" key="3">
    <source>
        <dbReference type="Pfam" id="PF01557"/>
    </source>
</evidence>
<reference evidence="5" key="1">
    <citation type="submission" date="2021-01" db="EMBL/GenBank/DDBJ databases">
        <title>Whole genome shotgun sequence of Virgisporangium aurantiacum NBRC 16421.</title>
        <authorList>
            <person name="Komaki H."/>
            <person name="Tamura T."/>
        </authorList>
    </citation>
    <scope>NUCLEOTIDE SEQUENCE</scope>
    <source>
        <strain evidence="5">NBRC 16421</strain>
    </source>
</reference>
<dbReference type="EMBL" id="BOPG01000061">
    <property type="protein sequence ID" value="GIJ60855.1"/>
    <property type="molecule type" value="Genomic_DNA"/>
</dbReference>
<dbReference type="Pfam" id="PF01557">
    <property type="entry name" value="FAA_hydrolase"/>
    <property type="match status" value="1"/>
</dbReference>
<dbReference type="GO" id="GO:0016853">
    <property type="term" value="F:isomerase activity"/>
    <property type="evidence" value="ECO:0007669"/>
    <property type="project" value="UniProtKB-KW"/>
</dbReference>
<evidence type="ECO:0000313" key="6">
    <source>
        <dbReference type="Proteomes" id="UP000612585"/>
    </source>
</evidence>
<name>A0A8J3ZFF6_9ACTN</name>
<dbReference type="GO" id="GO:0046872">
    <property type="term" value="F:metal ion binding"/>
    <property type="evidence" value="ECO:0007669"/>
    <property type="project" value="UniProtKB-KW"/>
</dbReference>
<organism evidence="5 6">
    <name type="scientific">Virgisporangium aurantiacum</name>
    <dbReference type="NCBI Taxonomy" id="175570"/>
    <lineage>
        <taxon>Bacteria</taxon>
        <taxon>Bacillati</taxon>
        <taxon>Actinomycetota</taxon>
        <taxon>Actinomycetes</taxon>
        <taxon>Micromonosporales</taxon>
        <taxon>Micromonosporaceae</taxon>
        <taxon>Virgisporangium</taxon>
    </lineage>
</organism>
<protein>
    <submittedName>
        <fullName evidence="5">2-hydroxyhepta-2,4-diene-1,7-dioate isomerase</fullName>
    </submittedName>
</protein>
<keyword evidence="6" id="KW-1185">Reference proteome</keyword>
<evidence type="ECO:0000259" key="4">
    <source>
        <dbReference type="Pfam" id="PF10370"/>
    </source>
</evidence>
<dbReference type="PANTHER" id="PTHR42796">
    <property type="entry name" value="FUMARYLACETOACETATE HYDROLASE DOMAIN-CONTAINING PROTEIN 2A-RELATED"/>
    <property type="match status" value="1"/>
</dbReference>
<dbReference type="AlphaFoldDB" id="A0A8J3ZFF6"/>
<comment type="similarity">
    <text evidence="1">Belongs to the FAH family.</text>
</comment>
<evidence type="ECO:0000313" key="5">
    <source>
        <dbReference type="EMBL" id="GIJ60855.1"/>
    </source>
</evidence>
<feature type="domain" description="Rv2993c-like N-terminal" evidence="4">
    <location>
        <begin position="1"/>
        <end position="62"/>
    </location>
</feature>
<keyword evidence="2" id="KW-0479">Metal-binding</keyword>
<dbReference type="Gene3D" id="3.90.850.10">
    <property type="entry name" value="Fumarylacetoacetase-like, C-terminal domain"/>
    <property type="match status" value="1"/>
</dbReference>
<keyword evidence="5" id="KW-0413">Isomerase</keyword>
<dbReference type="PANTHER" id="PTHR42796:SF4">
    <property type="entry name" value="FUMARYLACETOACETATE HYDROLASE DOMAIN-CONTAINING PROTEIN 2A"/>
    <property type="match status" value="1"/>
</dbReference>
<dbReference type="InterPro" id="IPR051121">
    <property type="entry name" value="FAH"/>
</dbReference>
<sequence>MRLVSYRRDGSVRHGRLDGESVVELGHGDLGVLIATVFPLTADTVPAGTGTYAPSDVELVAPLSRPGKLLAAAANYQDHVLEGGGPPLDKSTITPRLFLKPPTSIVGPGATVPLPDISTEVDWEAELAVVIGARARNVSVDDALGVVTGYMTSNDVSARSVDVGVPTDAKNDKAVWFFEWLAGKWCDGFAPLGPWLVTADEVGDPQSLPVELKVNDVVRQNGSTKDMIFSVAELVSHASRLMTLEPGDIIMTGTPSGVGAASGEYLKAGDVMTVTVGPLGTLQNPVA</sequence>
<evidence type="ECO:0000256" key="2">
    <source>
        <dbReference type="ARBA" id="ARBA00022723"/>
    </source>
</evidence>
<comment type="caution">
    <text evidence="5">The sequence shown here is derived from an EMBL/GenBank/DDBJ whole genome shotgun (WGS) entry which is preliminary data.</text>
</comment>
<dbReference type="InterPro" id="IPR011234">
    <property type="entry name" value="Fumarylacetoacetase-like_C"/>
</dbReference>